<evidence type="ECO:0000256" key="2">
    <source>
        <dbReference type="ARBA" id="ARBA00005272"/>
    </source>
</evidence>
<proteinExistence type="inferred from homology"/>
<keyword evidence="3" id="KW-0285">Flavoprotein</keyword>
<dbReference type="RefSeq" id="WP_136772099.1">
    <property type="nucleotide sequence ID" value="NZ_SUMF01000002.1"/>
</dbReference>
<dbReference type="PRINTS" id="PR00368">
    <property type="entry name" value="FADPNR"/>
</dbReference>
<feature type="domain" description="FAD/NAD(P)-binding" evidence="6">
    <location>
        <begin position="11"/>
        <end position="341"/>
    </location>
</feature>
<gene>
    <name evidence="7" type="ORF">FAZ21_04685</name>
</gene>
<dbReference type="PANTHER" id="PTHR42913">
    <property type="entry name" value="APOPTOSIS-INDUCING FACTOR 1"/>
    <property type="match status" value="1"/>
</dbReference>
<dbReference type="Pfam" id="PF07992">
    <property type="entry name" value="Pyr_redox_2"/>
    <property type="match status" value="1"/>
</dbReference>
<keyword evidence="4" id="KW-0274">FAD</keyword>
<dbReference type="OrthoDB" id="9781621at2"/>
<dbReference type="AlphaFoldDB" id="A0A4U0Q8U9"/>
<evidence type="ECO:0000256" key="4">
    <source>
        <dbReference type="ARBA" id="ARBA00022827"/>
    </source>
</evidence>
<dbReference type="EMBL" id="SUMF01000002">
    <property type="protein sequence ID" value="TJZ77625.1"/>
    <property type="molecule type" value="Genomic_DNA"/>
</dbReference>
<evidence type="ECO:0000313" key="7">
    <source>
        <dbReference type="EMBL" id="TJZ77625.1"/>
    </source>
</evidence>
<reference evidence="7 8" key="1">
    <citation type="submission" date="2019-04" db="EMBL/GenBank/DDBJ databases">
        <title>Chitiniphilus eburnea sp. nov., a novel chitinolytic bacterium isolated from aquaculture sludge.</title>
        <authorList>
            <person name="Sheng M."/>
        </authorList>
    </citation>
    <scope>NUCLEOTIDE SEQUENCE [LARGE SCALE GENOMIC DNA]</scope>
    <source>
        <strain evidence="7 8">HX-2-15</strain>
    </source>
</reference>
<comment type="caution">
    <text evidence="7">The sequence shown here is derived from an EMBL/GenBank/DDBJ whole genome shotgun (WGS) entry which is preliminary data.</text>
</comment>
<evidence type="ECO:0000313" key="8">
    <source>
        <dbReference type="Proteomes" id="UP000310016"/>
    </source>
</evidence>
<dbReference type="PANTHER" id="PTHR42913:SF3">
    <property type="entry name" value="64 KDA MITOCHONDRIAL NADH DEHYDROGENASE (EUROFUNG)"/>
    <property type="match status" value="1"/>
</dbReference>
<sequence length="438" mass="47148">MTASNATEPHRIVIVGGGAGGIELATGLGRSLGRTHRAEVILVDGASTHIWKPLLHEVATGALNTGEDEVNYFAHAWRNGYRFEYGWMTGLDREHKQIVLAEVRDEDGTVMTEPRTLRYDTLVIAVGAVANDFGTPGAAEHCMFLNTPTDAERLRKRILALTFAASAHANPATPLRIAIIGAGPTGVELAAEIHHTICELHHYGSNFTPAQLEITLIEAGDRILGAAPPALADYARAELEKRRIQVFTHRRVAEVQPGNVVLADGTVLAVDVAVWAAGVKASPWLAELGLAVNRQNQIEVTTTLQTLTDPDVFAMGDCSSAPDGEGGKPLSATAQVAHQEAEWLTKALGDKLAGRAVKPFEFRPQGIMVSLGKHTAVGSLAAIVGPKRNYYVEGRGAKLIYASLYRIHQASVHGWVLTALLWMGDKLRRVARPAIKLH</sequence>
<organism evidence="7 8">
    <name type="scientific">Chitiniphilus eburneus</name>
    <dbReference type="NCBI Taxonomy" id="2571148"/>
    <lineage>
        <taxon>Bacteria</taxon>
        <taxon>Pseudomonadati</taxon>
        <taxon>Pseudomonadota</taxon>
        <taxon>Betaproteobacteria</taxon>
        <taxon>Neisseriales</taxon>
        <taxon>Chitinibacteraceae</taxon>
        <taxon>Chitiniphilus</taxon>
    </lineage>
</organism>
<dbReference type="SUPFAM" id="SSF51905">
    <property type="entry name" value="FAD/NAD(P)-binding domain"/>
    <property type="match status" value="1"/>
</dbReference>
<evidence type="ECO:0000256" key="3">
    <source>
        <dbReference type="ARBA" id="ARBA00022630"/>
    </source>
</evidence>
<evidence type="ECO:0000259" key="6">
    <source>
        <dbReference type="Pfam" id="PF07992"/>
    </source>
</evidence>
<name>A0A4U0Q8U9_9NEIS</name>
<dbReference type="InterPro" id="IPR036188">
    <property type="entry name" value="FAD/NAD-bd_sf"/>
</dbReference>
<dbReference type="Gene3D" id="3.50.50.100">
    <property type="match status" value="1"/>
</dbReference>
<evidence type="ECO:0000256" key="1">
    <source>
        <dbReference type="ARBA" id="ARBA00001974"/>
    </source>
</evidence>
<protein>
    <submittedName>
        <fullName evidence="7">NAD(P)/FAD-dependent oxidoreductase</fullName>
    </submittedName>
</protein>
<accession>A0A4U0Q8U9</accession>
<evidence type="ECO:0000256" key="5">
    <source>
        <dbReference type="ARBA" id="ARBA00023002"/>
    </source>
</evidence>
<keyword evidence="5" id="KW-0560">Oxidoreductase</keyword>
<comment type="cofactor">
    <cofactor evidence="1">
        <name>FAD</name>
        <dbReference type="ChEBI" id="CHEBI:57692"/>
    </cofactor>
</comment>
<dbReference type="PRINTS" id="PR00411">
    <property type="entry name" value="PNDRDTASEI"/>
</dbReference>
<dbReference type="InterPro" id="IPR023753">
    <property type="entry name" value="FAD/NAD-binding_dom"/>
</dbReference>
<comment type="similarity">
    <text evidence="2">Belongs to the NADH dehydrogenase family.</text>
</comment>
<dbReference type="Proteomes" id="UP000310016">
    <property type="component" value="Unassembled WGS sequence"/>
</dbReference>
<keyword evidence="8" id="KW-1185">Reference proteome</keyword>
<dbReference type="GO" id="GO:0003955">
    <property type="term" value="F:NAD(P)H dehydrogenase (quinone) activity"/>
    <property type="evidence" value="ECO:0007669"/>
    <property type="project" value="TreeGrafter"/>
</dbReference>
<dbReference type="InterPro" id="IPR051169">
    <property type="entry name" value="NADH-Q_oxidoreductase"/>
</dbReference>
<dbReference type="GO" id="GO:0019646">
    <property type="term" value="P:aerobic electron transport chain"/>
    <property type="evidence" value="ECO:0007669"/>
    <property type="project" value="TreeGrafter"/>
</dbReference>